<keyword evidence="2" id="KW-1185">Reference proteome</keyword>
<evidence type="ECO:0000313" key="1">
    <source>
        <dbReference type="EMBL" id="VGO17834.1"/>
    </source>
</evidence>
<sequence length="157" mass="18468">MPFDQTKDVLNHARKFHHRLSEFYEDLKDSADMERTRALLDYLSRHEQYLEDCLEEFQQDVDKNVLDSYFQYGSDASKLSGISDFEIKDDMEIEDVVAAAMHFDACLIKFYREIAQKAHTAKVREVFENLLVMEEHEQIELSKTTLELGLVETGHRE</sequence>
<accession>A0A6C2UEN9</accession>
<dbReference type="Gene3D" id="1.20.1260.10">
    <property type="match status" value="1"/>
</dbReference>
<dbReference type="Proteomes" id="UP000366872">
    <property type="component" value="Unassembled WGS sequence"/>
</dbReference>
<reference evidence="1 2" key="1">
    <citation type="submission" date="2019-04" db="EMBL/GenBank/DDBJ databases">
        <authorList>
            <person name="Van Vliet M D."/>
        </authorList>
    </citation>
    <scope>NUCLEOTIDE SEQUENCE [LARGE SCALE GENOMIC DNA]</scope>
    <source>
        <strain evidence="1 2">F1</strain>
    </source>
</reference>
<organism evidence="1 2">
    <name type="scientific">Pontiella desulfatans</name>
    <dbReference type="NCBI Taxonomy" id="2750659"/>
    <lineage>
        <taxon>Bacteria</taxon>
        <taxon>Pseudomonadati</taxon>
        <taxon>Kiritimatiellota</taxon>
        <taxon>Kiritimatiellia</taxon>
        <taxon>Kiritimatiellales</taxon>
        <taxon>Pontiellaceae</taxon>
        <taxon>Pontiella</taxon>
    </lineage>
</organism>
<dbReference type="InterPro" id="IPR012347">
    <property type="entry name" value="Ferritin-like"/>
</dbReference>
<gene>
    <name evidence="1" type="ORF">PDESU_06436</name>
</gene>
<dbReference type="InterPro" id="IPR009078">
    <property type="entry name" value="Ferritin-like_SF"/>
</dbReference>
<evidence type="ECO:0000313" key="2">
    <source>
        <dbReference type="Proteomes" id="UP000366872"/>
    </source>
</evidence>
<proteinExistence type="predicted"/>
<dbReference type="RefSeq" id="WP_136083299.1">
    <property type="nucleotide sequence ID" value="NZ_CAAHFG010000005.1"/>
</dbReference>
<dbReference type="AlphaFoldDB" id="A0A6C2UEN9"/>
<evidence type="ECO:0008006" key="3">
    <source>
        <dbReference type="Google" id="ProtNLM"/>
    </source>
</evidence>
<dbReference type="SUPFAM" id="SSF47240">
    <property type="entry name" value="Ferritin-like"/>
    <property type="match status" value="1"/>
</dbReference>
<protein>
    <recommendedName>
        <fullName evidence="3">Rubrerythrin diiron-binding domain-containing protein</fullName>
    </recommendedName>
</protein>
<dbReference type="EMBL" id="CAAHFG010000005">
    <property type="protein sequence ID" value="VGO17834.1"/>
    <property type="molecule type" value="Genomic_DNA"/>
</dbReference>
<name>A0A6C2UEN9_PONDE</name>